<comment type="caution">
    <text evidence="1">The sequence shown here is derived from an EMBL/GenBank/DDBJ whole genome shotgun (WGS) entry which is preliminary data.</text>
</comment>
<evidence type="ECO:0000313" key="2">
    <source>
        <dbReference type="Proteomes" id="UP001500547"/>
    </source>
</evidence>
<organism evidence="1 2">
    <name type="scientific">Viridibacterium curvum</name>
    <dbReference type="NCBI Taxonomy" id="1101404"/>
    <lineage>
        <taxon>Bacteria</taxon>
        <taxon>Pseudomonadati</taxon>
        <taxon>Pseudomonadota</taxon>
        <taxon>Betaproteobacteria</taxon>
        <taxon>Rhodocyclales</taxon>
        <taxon>Rhodocyclaceae</taxon>
        <taxon>Viridibacterium</taxon>
    </lineage>
</organism>
<accession>A0ABP9R603</accession>
<reference evidence="2" key="1">
    <citation type="journal article" date="2019" name="Int. J. Syst. Evol. Microbiol.">
        <title>The Global Catalogue of Microorganisms (GCM) 10K type strain sequencing project: providing services to taxonomists for standard genome sequencing and annotation.</title>
        <authorList>
            <consortium name="The Broad Institute Genomics Platform"/>
            <consortium name="The Broad Institute Genome Sequencing Center for Infectious Disease"/>
            <person name="Wu L."/>
            <person name="Ma J."/>
        </authorList>
    </citation>
    <scope>NUCLEOTIDE SEQUENCE [LARGE SCALE GENOMIC DNA]</scope>
    <source>
        <strain evidence="2">JCM 18715</strain>
    </source>
</reference>
<proteinExistence type="predicted"/>
<dbReference type="EMBL" id="BAABLD010000017">
    <property type="protein sequence ID" value="GAA5172033.1"/>
    <property type="molecule type" value="Genomic_DNA"/>
</dbReference>
<evidence type="ECO:0000313" key="1">
    <source>
        <dbReference type="EMBL" id="GAA5172033.1"/>
    </source>
</evidence>
<name>A0ABP9R603_9RHOO</name>
<gene>
    <name evidence="1" type="ORF">GCM10025770_37670</name>
</gene>
<dbReference type="Proteomes" id="UP001500547">
    <property type="component" value="Unassembled WGS sequence"/>
</dbReference>
<keyword evidence="2" id="KW-1185">Reference proteome</keyword>
<sequence>MAINAEQLTHVARLTLQCVTLNDAVKAVREALPGFRASAVDALDMRGETPVLRIGDRDLYLMQSDGHCWSVTADPGQAVGLVLTQHM</sequence>
<protein>
    <submittedName>
        <fullName evidence="1">Uncharacterized protein</fullName>
    </submittedName>
</protein>